<dbReference type="InterPro" id="IPR041492">
    <property type="entry name" value="HAD_2"/>
</dbReference>
<dbReference type="InterPro" id="IPR006439">
    <property type="entry name" value="HAD-SF_hydro_IA"/>
</dbReference>
<dbReference type="InterPro" id="IPR036412">
    <property type="entry name" value="HAD-like_sf"/>
</dbReference>
<proteinExistence type="predicted"/>
<dbReference type="SFLD" id="SFLDG01129">
    <property type="entry name" value="C1.5:_HAD__Beta-PGM__Phosphata"/>
    <property type="match status" value="1"/>
</dbReference>
<accession>A0A1M5IVP3</accession>
<dbReference type="SFLD" id="SFLDG01135">
    <property type="entry name" value="C1.5.6:_HAD__Beta-PGM__Phospha"/>
    <property type="match status" value="1"/>
</dbReference>
<dbReference type="SUPFAM" id="SSF56784">
    <property type="entry name" value="HAD-like"/>
    <property type="match status" value="1"/>
</dbReference>
<sequence length="235" mass="26664">MPLCLFGKKITMIHTVIFDMDGVIVDTEPVHRYAYFKQFAELNINVTEEMYTSLTGSSTRNTFQKLKEIFTIENEVEDLIQRKRTIFNDAFDSKADLTLLEGVETLIKNLHENGIQLILASSASKITISRVFDRFKLHDYFTHIVSGEDFPKSKPHPAIFEYAASLSIAPMENCLIIEDSTNGVIAAKAAGIYCIGYNSIHSKSQDLSQADFVIDHFNHLNFENIKNIESKLRTC</sequence>
<dbReference type="Gene3D" id="1.10.150.240">
    <property type="entry name" value="Putative phosphatase, domain 2"/>
    <property type="match status" value="1"/>
</dbReference>
<dbReference type="STRING" id="271157.SAMN05444396_10895"/>
<dbReference type="NCBIfam" id="TIGR01549">
    <property type="entry name" value="HAD-SF-IA-v1"/>
    <property type="match status" value="1"/>
</dbReference>
<evidence type="ECO:0000313" key="2">
    <source>
        <dbReference type="Proteomes" id="UP000184036"/>
    </source>
</evidence>
<keyword evidence="2" id="KW-1185">Reference proteome</keyword>
<dbReference type="PANTHER" id="PTHR18901:SF38">
    <property type="entry name" value="PSEUDOURIDINE-5'-PHOSPHATASE"/>
    <property type="match status" value="1"/>
</dbReference>
<gene>
    <name evidence="1" type="ORF">SAMN05444396_10895</name>
</gene>
<reference evidence="2" key="1">
    <citation type="submission" date="2016-11" db="EMBL/GenBank/DDBJ databases">
        <authorList>
            <person name="Varghese N."/>
            <person name="Submissions S."/>
        </authorList>
    </citation>
    <scope>NUCLEOTIDE SEQUENCE [LARGE SCALE GENOMIC DNA]</scope>
    <source>
        <strain evidence="2">DSM 19741</strain>
    </source>
</reference>
<name>A0A1M5IVP3_9FLAO</name>
<dbReference type="InterPro" id="IPR023214">
    <property type="entry name" value="HAD_sf"/>
</dbReference>
<protein>
    <submittedName>
        <fullName evidence="1">Haloacid dehalogenase superfamily, subfamily IA, variant 3 with third motif having DD or ED/haloacid dehalogenase superfamily, subfamily IA, variant 1 with third motif having Dx(3-4)D or Dx(3-4)E</fullName>
    </submittedName>
</protein>
<dbReference type="AlphaFoldDB" id="A0A1M5IVP3"/>
<dbReference type="InterPro" id="IPR023198">
    <property type="entry name" value="PGP-like_dom2"/>
</dbReference>
<dbReference type="CDD" id="cd16423">
    <property type="entry name" value="HAD_BPGM-like"/>
    <property type="match status" value="1"/>
</dbReference>
<organism evidence="1 2">
    <name type="scientific">Flavobacterium segetis</name>
    <dbReference type="NCBI Taxonomy" id="271157"/>
    <lineage>
        <taxon>Bacteria</taxon>
        <taxon>Pseudomonadati</taxon>
        <taxon>Bacteroidota</taxon>
        <taxon>Flavobacteriia</taxon>
        <taxon>Flavobacteriales</taxon>
        <taxon>Flavobacteriaceae</taxon>
        <taxon>Flavobacterium</taxon>
    </lineage>
</organism>
<dbReference type="Proteomes" id="UP000184036">
    <property type="component" value="Unassembled WGS sequence"/>
</dbReference>
<dbReference type="SFLD" id="SFLDS00003">
    <property type="entry name" value="Haloacid_Dehalogenase"/>
    <property type="match status" value="1"/>
</dbReference>
<dbReference type="Gene3D" id="3.40.50.1000">
    <property type="entry name" value="HAD superfamily/HAD-like"/>
    <property type="match status" value="1"/>
</dbReference>
<dbReference type="PANTHER" id="PTHR18901">
    <property type="entry name" value="2-DEOXYGLUCOSE-6-PHOSPHATE PHOSPHATASE 2"/>
    <property type="match status" value="1"/>
</dbReference>
<dbReference type="NCBIfam" id="TIGR01509">
    <property type="entry name" value="HAD-SF-IA-v3"/>
    <property type="match status" value="1"/>
</dbReference>
<evidence type="ECO:0000313" key="1">
    <source>
        <dbReference type="EMBL" id="SHG32346.1"/>
    </source>
</evidence>
<dbReference type="EMBL" id="FQWE01000008">
    <property type="protein sequence ID" value="SHG32346.1"/>
    <property type="molecule type" value="Genomic_DNA"/>
</dbReference>
<dbReference type="Pfam" id="PF13419">
    <property type="entry name" value="HAD_2"/>
    <property type="match status" value="1"/>
</dbReference>